<protein>
    <submittedName>
        <fullName evidence="2">ABC-2 type transport system permease protein</fullName>
    </submittedName>
</protein>
<dbReference type="Pfam" id="PF12679">
    <property type="entry name" value="ABC2_membrane_2"/>
    <property type="match status" value="1"/>
</dbReference>
<keyword evidence="1" id="KW-0472">Membrane</keyword>
<name>A0A482Y6C3_9EURY</name>
<keyword evidence="1" id="KW-0812">Transmembrane</keyword>
<keyword evidence="1" id="KW-1133">Transmembrane helix</keyword>
<sequence length="279" mass="30057">MSLSAVIRKDVQDSVRSGALLASTLLFVLVAGFWAAIQHVPPIYGESDIPTSTLALLNSMGQPMAFFVPLLGLDIAYNSIVGERESGSIKLALGLPNSRRDIVFGKFIGRSIVLAVAILTAFLVVAVIALLTYESFAAVEFVLYTVMTVFYGLVYVAIGIGFSSTVNSQPTALAGATGLYVLFQLGWDAVTAVLQTVTVGWVPPESGPPDWVVLVYVLNPTAAMEYATQAIIPEFDAITAYPASDAFYLQEWVGFPILAAWLLLPLGFGYRTFARMEIR</sequence>
<dbReference type="EMBL" id="SHMP01000009">
    <property type="protein sequence ID" value="RZV06124.1"/>
    <property type="molecule type" value="Genomic_DNA"/>
</dbReference>
<evidence type="ECO:0000313" key="3">
    <source>
        <dbReference type="Proteomes" id="UP000291097"/>
    </source>
</evidence>
<gene>
    <name evidence="2" type="ORF">BDK88_4081</name>
</gene>
<feature type="transmembrane region" description="Helical" evidence="1">
    <location>
        <begin position="178"/>
        <end position="202"/>
    </location>
</feature>
<comment type="caution">
    <text evidence="2">The sequence shown here is derived from an EMBL/GenBank/DDBJ whole genome shotgun (WGS) entry which is preliminary data.</text>
</comment>
<dbReference type="RefSeq" id="WP_130501820.1">
    <property type="nucleotide sequence ID" value="NZ_SHMP01000009.1"/>
</dbReference>
<accession>A0A482Y6C3</accession>
<feature type="transmembrane region" description="Helical" evidence="1">
    <location>
        <begin position="107"/>
        <end position="129"/>
    </location>
</feature>
<feature type="transmembrane region" description="Helical" evidence="1">
    <location>
        <begin position="20"/>
        <end position="40"/>
    </location>
</feature>
<feature type="transmembrane region" description="Helical" evidence="1">
    <location>
        <begin position="141"/>
        <end position="166"/>
    </location>
</feature>
<proteinExistence type="predicted"/>
<evidence type="ECO:0000313" key="2">
    <source>
        <dbReference type="EMBL" id="RZV06124.1"/>
    </source>
</evidence>
<dbReference type="OrthoDB" id="86287at2157"/>
<dbReference type="Proteomes" id="UP000291097">
    <property type="component" value="Unassembled WGS sequence"/>
</dbReference>
<dbReference type="AlphaFoldDB" id="A0A482Y6C3"/>
<dbReference type="GO" id="GO:0005886">
    <property type="term" value="C:plasma membrane"/>
    <property type="evidence" value="ECO:0007669"/>
    <property type="project" value="UniProtKB-SubCell"/>
</dbReference>
<dbReference type="PANTHER" id="PTHR43471:SF1">
    <property type="entry name" value="ABC TRANSPORTER PERMEASE PROTEIN NOSY-RELATED"/>
    <property type="match status" value="1"/>
</dbReference>
<reference evidence="2 3" key="1">
    <citation type="submission" date="2019-02" db="EMBL/GenBank/DDBJ databases">
        <title>Genomic Encyclopedia of Archaeal and Bacterial Type Strains, Phase II (KMG-II): from individual species to whole genera.</title>
        <authorList>
            <person name="Goeker M."/>
        </authorList>
    </citation>
    <scope>NUCLEOTIDE SEQUENCE [LARGE SCALE GENOMIC DNA]</scope>
    <source>
        <strain evidence="2 3">DSM 18328</strain>
    </source>
</reference>
<organism evidence="2 3">
    <name type="scientific">Natrinema hispanicum</name>
    <dbReference type="NCBI Taxonomy" id="392421"/>
    <lineage>
        <taxon>Archaea</taxon>
        <taxon>Methanobacteriati</taxon>
        <taxon>Methanobacteriota</taxon>
        <taxon>Stenosarchaea group</taxon>
        <taxon>Halobacteria</taxon>
        <taxon>Halobacteriales</taxon>
        <taxon>Natrialbaceae</taxon>
        <taxon>Natrinema</taxon>
    </lineage>
</organism>
<dbReference type="PANTHER" id="PTHR43471">
    <property type="entry name" value="ABC TRANSPORTER PERMEASE"/>
    <property type="match status" value="1"/>
</dbReference>
<dbReference type="GO" id="GO:0140359">
    <property type="term" value="F:ABC-type transporter activity"/>
    <property type="evidence" value="ECO:0007669"/>
    <property type="project" value="InterPro"/>
</dbReference>
<feature type="transmembrane region" description="Helical" evidence="1">
    <location>
        <begin position="252"/>
        <end position="273"/>
    </location>
</feature>
<evidence type="ECO:0000256" key="1">
    <source>
        <dbReference type="SAM" id="Phobius"/>
    </source>
</evidence>